<evidence type="ECO:0000313" key="2">
    <source>
        <dbReference type="EMBL" id="EKE26765.1"/>
    </source>
</evidence>
<accession>K2GTT6</accession>
<dbReference type="InterPro" id="IPR029058">
    <property type="entry name" value="AB_hydrolase_fold"/>
</dbReference>
<reference evidence="2" key="1">
    <citation type="journal article" date="2012" name="Science">
        <title>Fermentation, hydrogen, and sulfur metabolism in multiple uncultivated bacterial phyla.</title>
        <authorList>
            <person name="Wrighton K.C."/>
            <person name="Thomas B.C."/>
            <person name="Sharon I."/>
            <person name="Miller C.S."/>
            <person name="Castelle C.J."/>
            <person name="VerBerkmoes N.C."/>
            <person name="Wilkins M.J."/>
            <person name="Hettich R.L."/>
            <person name="Lipton M.S."/>
            <person name="Williams K.H."/>
            <person name="Long P.E."/>
            <person name="Banfield J.F."/>
        </authorList>
    </citation>
    <scope>NUCLEOTIDE SEQUENCE [LARGE SCALE GENOMIC DNA]</scope>
</reference>
<keyword evidence="1" id="KW-0472">Membrane</keyword>
<proteinExistence type="predicted"/>
<gene>
    <name evidence="2" type="ORF">ACD_4C00156G0002</name>
</gene>
<dbReference type="SUPFAM" id="SSF53474">
    <property type="entry name" value="alpha/beta-Hydrolases"/>
    <property type="match status" value="1"/>
</dbReference>
<dbReference type="Gene3D" id="3.40.50.1820">
    <property type="entry name" value="alpha/beta hydrolase"/>
    <property type="match status" value="1"/>
</dbReference>
<keyword evidence="1" id="KW-0812">Transmembrane</keyword>
<evidence type="ECO:0008006" key="3">
    <source>
        <dbReference type="Google" id="ProtNLM"/>
    </source>
</evidence>
<keyword evidence="1" id="KW-1133">Transmembrane helix</keyword>
<organism evidence="2">
    <name type="scientific">uncultured bacterium</name>
    <name type="common">gcode 4</name>
    <dbReference type="NCBI Taxonomy" id="1234023"/>
    <lineage>
        <taxon>Bacteria</taxon>
        <taxon>environmental samples</taxon>
    </lineage>
</organism>
<dbReference type="AlphaFoldDB" id="K2GTT6"/>
<sequence>MKKVYIIPWYKTKKDDVWYQLISDFFESKWINAVIVDIKWEKQIMSQYVEQFIKQITDFKDEIYILGFSFWAFIAFLSNRILNPRMQFLCSLSPFFKNDLKHLKKPWLRFYWKRRMDDFKTFSFDELVKNIDSKTFILAWDNEYFSLIKRSKIANKKIKNSELHILEWVDHNLNDIRYLQTLEKLIKTL</sequence>
<evidence type="ECO:0000256" key="1">
    <source>
        <dbReference type="SAM" id="Phobius"/>
    </source>
</evidence>
<comment type="caution">
    <text evidence="2">The sequence shown here is derived from an EMBL/GenBank/DDBJ whole genome shotgun (WGS) entry which is preliminary data.</text>
</comment>
<protein>
    <recommendedName>
        <fullName evidence="3">Alpha/beta hydrolase</fullName>
    </recommendedName>
</protein>
<name>K2GTT6_9BACT</name>
<dbReference type="EMBL" id="AMFJ01000672">
    <property type="protein sequence ID" value="EKE26765.1"/>
    <property type="molecule type" value="Genomic_DNA"/>
</dbReference>
<feature type="transmembrane region" description="Helical" evidence="1">
    <location>
        <begin position="63"/>
        <end position="82"/>
    </location>
</feature>